<dbReference type="Gene3D" id="1.10.510.10">
    <property type="entry name" value="Transferase(Phosphotransferase) domain 1"/>
    <property type="match status" value="1"/>
</dbReference>
<dbReference type="AlphaFoldDB" id="A0A7S3QCA7"/>
<keyword evidence="1" id="KW-0547">Nucleotide-binding</keyword>
<dbReference type="GO" id="GO:0004672">
    <property type="term" value="F:protein kinase activity"/>
    <property type="evidence" value="ECO:0007669"/>
    <property type="project" value="InterPro"/>
</dbReference>
<dbReference type="InterPro" id="IPR000719">
    <property type="entry name" value="Prot_kinase_dom"/>
</dbReference>
<protein>
    <recommendedName>
        <fullName evidence="3">Protein kinase domain-containing protein</fullName>
    </recommendedName>
</protein>
<dbReference type="PROSITE" id="PS50011">
    <property type="entry name" value="PROTEIN_KINASE_DOM"/>
    <property type="match status" value="1"/>
</dbReference>
<dbReference type="PROSITE" id="PS00108">
    <property type="entry name" value="PROTEIN_KINASE_ST"/>
    <property type="match status" value="1"/>
</dbReference>
<sequence>MVLANTSFNGCFRIESDSVMGQGSFSIVYEASCLKDETKYAVKCLKKNNMNQDEILSLMDEVSILQELTPLCHPSIIPLHNFFEESSMFYLVMEAMVGGELFDRIAVKQFYSEKEARDVCKIILNSVDFLHSRKVAHRDLKPDNFLLVSAQNDALVKLGDFGFSKRCNDNANSGLGDLKTQLGTPAYIAPEILDKAPFYGSQCDMWSVGVIMYVLLGGYEPFYEAHKEEMYRKIMKGDFEFHSDCWGDVSMDAKILISSLLEVDPSKRLSARDALRSKWICTDDKLLAENDLTTTNFCKLKKYNAKRKVRAVVHSLIAVNKLNIMRQSKKLAEETS</sequence>
<reference evidence="4" key="1">
    <citation type="submission" date="2021-01" db="EMBL/GenBank/DDBJ databases">
        <authorList>
            <person name="Corre E."/>
            <person name="Pelletier E."/>
            <person name="Niang G."/>
            <person name="Scheremetjew M."/>
            <person name="Finn R."/>
            <person name="Kale V."/>
            <person name="Holt S."/>
            <person name="Cochrane G."/>
            <person name="Meng A."/>
            <person name="Brown T."/>
            <person name="Cohen L."/>
        </authorList>
    </citation>
    <scope>NUCLEOTIDE SEQUENCE</scope>
    <source>
        <strain evidence="4">MM31A-1</strain>
    </source>
</reference>
<keyword evidence="2" id="KW-0067">ATP-binding</keyword>
<gene>
    <name evidence="4" type="ORF">CDEB00056_LOCUS17479</name>
</gene>
<evidence type="ECO:0000256" key="2">
    <source>
        <dbReference type="ARBA" id="ARBA00022840"/>
    </source>
</evidence>
<organism evidence="4">
    <name type="scientific">Chaetoceros debilis</name>
    <dbReference type="NCBI Taxonomy" id="122233"/>
    <lineage>
        <taxon>Eukaryota</taxon>
        <taxon>Sar</taxon>
        <taxon>Stramenopiles</taxon>
        <taxon>Ochrophyta</taxon>
        <taxon>Bacillariophyta</taxon>
        <taxon>Coscinodiscophyceae</taxon>
        <taxon>Chaetocerotophycidae</taxon>
        <taxon>Chaetocerotales</taxon>
        <taxon>Chaetocerotaceae</taxon>
        <taxon>Chaetoceros</taxon>
    </lineage>
</organism>
<name>A0A7S3QCA7_9STRA</name>
<dbReference type="SMART" id="SM00220">
    <property type="entry name" value="S_TKc"/>
    <property type="match status" value="1"/>
</dbReference>
<dbReference type="FunFam" id="1.10.510.10:FF:000571">
    <property type="entry name" value="Maternal embryonic leucine zipper kinase"/>
    <property type="match status" value="1"/>
</dbReference>
<dbReference type="PANTHER" id="PTHR24347">
    <property type="entry name" value="SERINE/THREONINE-PROTEIN KINASE"/>
    <property type="match status" value="1"/>
</dbReference>
<dbReference type="InterPro" id="IPR011009">
    <property type="entry name" value="Kinase-like_dom_sf"/>
</dbReference>
<dbReference type="CDD" id="cd05117">
    <property type="entry name" value="STKc_CAMK"/>
    <property type="match status" value="1"/>
</dbReference>
<dbReference type="SUPFAM" id="SSF56112">
    <property type="entry name" value="Protein kinase-like (PK-like)"/>
    <property type="match status" value="1"/>
</dbReference>
<dbReference type="InterPro" id="IPR008271">
    <property type="entry name" value="Ser/Thr_kinase_AS"/>
</dbReference>
<evidence type="ECO:0000259" key="3">
    <source>
        <dbReference type="PROSITE" id="PS50011"/>
    </source>
</evidence>
<proteinExistence type="predicted"/>
<feature type="domain" description="Protein kinase" evidence="3">
    <location>
        <begin position="14"/>
        <end position="280"/>
    </location>
</feature>
<dbReference type="GO" id="GO:0005524">
    <property type="term" value="F:ATP binding"/>
    <property type="evidence" value="ECO:0007669"/>
    <property type="project" value="UniProtKB-KW"/>
</dbReference>
<accession>A0A7S3QCA7</accession>
<dbReference type="Pfam" id="PF00069">
    <property type="entry name" value="Pkinase"/>
    <property type="match status" value="1"/>
</dbReference>
<evidence type="ECO:0000256" key="1">
    <source>
        <dbReference type="ARBA" id="ARBA00022741"/>
    </source>
</evidence>
<evidence type="ECO:0000313" key="4">
    <source>
        <dbReference type="EMBL" id="CAE0472626.1"/>
    </source>
</evidence>
<dbReference type="EMBL" id="HBIO01022750">
    <property type="protein sequence ID" value="CAE0472626.1"/>
    <property type="molecule type" value="Transcribed_RNA"/>
</dbReference>